<organism evidence="2 3">
    <name type="scientific">Digitaria exilis</name>
    <dbReference type="NCBI Taxonomy" id="1010633"/>
    <lineage>
        <taxon>Eukaryota</taxon>
        <taxon>Viridiplantae</taxon>
        <taxon>Streptophyta</taxon>
        <taxon>Embryophyta</taxon>
        <taxon>Tracheophyta</taxon>
        <taxon>Spermatophyta</taxon>
        <taxon>Magnoliopsida</taxon>
        <taxon>Liliopsida</taxon>
        <taxon>Poales</taxon>
        <taxon>Poaceae</taxon>
        <taxon>PACMAD clade</taxon>
        <taxon>Panicoideae</taxon>
        <taxon>Panicodae</taxon>
        <taxon>Paniceae</taxon>
        <taxon>Anthephorinae</taxon>
        <taxon>Digitaria</taxon>
    </lineage>
</organism>
<name>A0A835AZG4_9POAL</name>
<feature type="region of interest" description="Disordered" evidence="1">
    <location>
        <begin position="1"/>
        <end position="108"/>
    </location>
</feature>
<feature type="region of interest" description="Disordered" evidence="1">
    <location>
        <begin position="120"/>
        <end position="171"/>
    </location>
</feature>
<feature type="compositionally biased region" description="Acidic residues" evidence="1">
    <location>
        <begin position="95"/>
        <end position="105"/>
    </location>
</feature>
<dbReference type="AlphaFoldDB" id="A0A835AZG4"/>
<gene>
    <name evidence="2" type="ORF">HU200_045751</name>
</gene>
<accession>A0A835AZG4</accession>
<keyword evidence="3" id="KW-1185">Reference proteome</keyword>
<evidence type="ECO:0000313" key="2">
    <source>
        <dbReference type="EMBL" id="KAF8679407.1"/>
    </source>
</evidence>
<dbReference type="EMBL" id="JACEFO010002124">
    <property type="protein sequence ID" value="KAF8679407.1"/>
    <property type="molecule type" value="Genomic_DNA"/>
</dbReference>
<comment type="caution">
    <text evidence="2">The sequence shown here is derived from an EMBL/GenBank/DDBJ whole genome shotgun (WGS) entry which is preliminary data.</text>
</comment>
<proteinExistence type="predicted"/>
<protein>
    <submittedName>
        <fullName evidence="2">Uncharacterized protein</fullName>
    </submittedName>
</protein>
<dbReference type="Proteomes" id="UP000636709">
    <property type="component" value="Unassembled WGS sequence"/>
</dbReference>
<dbReference type="OrthoDB" id="628239at2759"/>
<evidence type="ECO:0000256" key="1">
    <source>
        <dbReference type="SAM" id="MobiDB-lite"/>
    </source>
</evidence>
<sequence length="254" mass="27066">MSHSRHRRACTITFPPPARAMATVHPPPPPFALLPRRHADDVETMEDGGSDTESVAESCPCPCPRRRGAATDDDSLPSSSSSSCGGGGACCHSDEDGEGMDEDDGCSSCVEGDEWNSYQEAAADEDRRNEAGTGAWWEKLPPVPRGATALPLASPARAPEAEDPKRAAAQQEEDRKFWEDCLASGSLEIAASHFVTIATRRVDDGKAGIALLSAFVGASHLLSREGPPATCDEVLDGCLDVLVIQQRLQRHMDT</sequence>
<evidence type="ECO:0000313" key="3">
    <source>
        <dbReference type="Proteomes" id="UP000636709"/>
    </source>
</evidence>
<feature type="compositionally biased region" description="Basic and acidic residues" evidence="1">
    <location>
        <begin position="159"/>
        <end position="171"/>
    </location>
</feature>
<reference evidence="2" key="1">
    <citation type="submission" date="2020-07" db="EMBL/GenBank/DDBJ databases">
        <title>Genome sequence and genetic diversity analysis of an under-domesticated orphan crop, white fonio (Digitaria exilis).</title>
        <authorList>
            <person name="Bennetzen J.L."/>
            <person name="Chen S."/>
            <person name="Ma X."/>
            <person name="Wang X."/>
            <person name="Yssel A.E.J."/>
            <person name="Chaluvadi S.R."/>
            <person name="Johnson M."/>
            <person name="Gangashetty P."/>
            <person name="Hamidou F."/>
            <person name="Sanogo M.D."/>
            <person name="Zwaenepoel A."/>
            <person name="Wallace J."/>
            <person name="Van De Peer Y."/>
            <person name="Van Deynze A."/>
        </authorList>
    </citation>
    <scope>NUCLEOTIDE SEQUENCE</scope>
    <source>
        <tissue evidence="2">Leaves</tissue>
    </source>
</reference>